<sequence>MKKFLILGACLAGFVFTGCGESEETRANIKRQTELMEKQAEADRRKAARRRQAIKDAREIHRIQRENIRKHSTPAPETLFFNENPAGKDKE</sequence>
<organism evidence="2 3">
    <name type="scientific">Victivallis vadensis</name>
    <dbReference type="NCBI Taxonomy" id="172901"/>
    <lineage>
        <taxon>Bacteria</taxon>
        <taxon>Pseudomonadati</taxon>
        <taxon>Lentisphaerota</taxon>
        <taxon>Lentisphaeria</taxon>
        <taxon>Victivallales</taxon>
        <taxon>Victivallaceae</taxon>
        <taxon>Victivallis</taxon>
    </lineage>
</organism>
<protein>
    <recommendedName>
        <fullName evidence="4">Lipoprotein</fullName>
    </recommendedName>
</protein>
<dbReference type="EMBL" id="QEKH01000015">
    <property type="protein sequence ID" value="PVY40972.1"/>
    <property type="molecule type" value="Genomic_DNA"/>
</dbReference>
<proteinExistence type="predicted"/>
<evidence type="ECO:0000256" key="1">
    <source>
        <dbReference type="SAM" id="MobiDB-lite"/>
    </source>
</evidence>
<reference evidence="2 3" key="1">
    <citation type="submission" date="2018-04" db="EMBL/GenBank/DDBJ databases">
        <title>Genomic Encyclopedia of Type Strains, Phase IV (KMG-IV): sequencing the most valuable type-strain genomes for metagenomic binning, comparative biology and taxonomic classification.</title>
        <authorList>
            <person name="Goeker M."/>
        </authorList>
    </citation>
    <scope>NUCLEOTIDE SEQUENCE [LARGE SCALE GENOMIC DNA]</scope>
    <source>
        <strain evidence="2 3">DSM 14823</strain>
    </source>
</reference>
<accession>A0A2U1AX63</accession>
<dbReference type="RefSeq" id="WP_116884180.1">
    <property type="nucleotide sequence ID" value="NZ_CABMMC010000002.1"/>
</dbReference>
<evidence type="ECO:0008006" key="4">
    <source>
        <dbReference type="Google" id="ProtNLM"/>
    </source>
</evidence>
<dbReference type="GeneID" id="78295482"/>
<dbReference type="AlphaFoldDB" id="A0A2U1AX63"/>
<name>A0A2U1AX63_9BACT</name>
<evidence type="ECO:0000313" key="3">
    <source>
        <dbReference type="Proteomes" id="UP000245959"/>
    </source>
</evidence>
<comment type="caution">
    <text evidence="2">The sequence shown here is derived from an EMBL/GenBank/DDBJ whole genome shotgun (WGS) entry which is preliminary data.</text>
</comment>
<evidence type="ECO:0000313" key="2">
    <source>
        <dbReference type="EMBL" id="PVY40972.1"/>
    </source>
</evidence>
<dbReference type="Proteomes" id="UP000245959">
    <property type="component" value="Unassembled WGS sequence"/>
</dbReference>
<feature type="region of interest" description="Disordered" evidence="1">
    <location>
        <begin position="64"/>
        <end position="91"/>
    </location>
</feature>
<dbReference type="PROSITE" id="PS51257">
    <property type="entry name" value="PROKAR_LIPOPROTEIN"/>
    <property type="match status" value="1"/>
</dbReference>
<keyword evidence="3" id="KW-1185">Reference proteome</keyword>
<gene>
    <name evidence="2" type="ORF">C8D82_11523</name>
</gene>